<proteinExistence type="predicted"/>
<dbReference type="eggNOG" id="ENOG502SQEU">
    <property type="taxonomic scope" value="Eukaryota"/>
</dbReference>
<dbReference type="Proteomes" id="UP000001449">
    <property type="component" value="Chromosome 4"/>
</dbReference>
<organism evidence="2 3">
    <name type="scientific">Thalassiosira pseudonana</name>
    <name type="common">Marine diatom</name>
    <name type="synonym">Cyclotella nana</name>
    <dbReference type="NCBI Taxonomy" id="35128"/>
    <lineage>
        <taxon>Eukaryota</taxon>
        <taxon>Sar</taxon>
        <taxon>Stramenopiles</taxon>
        <taxon>Ochrophyta</taxon>
        <taxon>Bacillariophyta</taxon>
        <taxon>Coscinodiscophyceae</taxon>
        <taxon>Thalassiosirophycidae</taxon>
        <taxon>Thalassiosirales</taxon>
        <taxon>Thalassiosiraceae</taxon>
        <taxon>Thalassiosira</taxon>
    </lineage>
</organism>
<dbReference type="InParanoid" id="B8C021"/>
<dbReference type="KEGG" id="tps:THAPSDRAFT_22389"/>
<dbReference type="PaxDb" id="35128-Thaps22389"/>
<dbReference type="GeneID" id="7443735"/>
<feature type="region of interest" description="Disordered" evidence="1">
    <location>
        <begin position="1"/>
        <end position="72"/>
    </location>
</feature>
<accession>B8C021</accession>
<keyword evidence="3" id="KW-1185">Reference proteome</keyword>
<feature type="compositionally biased region" description="Low complexity" evidence="1">
    <location>
        <begin position="50"/>
        <end position="63"/>
    </location>
</feature>
<evidence type="ECO:0000313" key="3">
    <source>
        <dbReference type="Proteomes" id="UP000001449"/>
    </source>
</evidence>
<sequence length="339" mass="37351">MAKRKPSMAERRKRRAKKMPGFTVDRGILNDLPPVDRWEKTKPTEAPQPTTMSAATEAAATQSEESEETNKKAMSLVESQRKSVNSLTFIRKRVEESFPINDAVQSLAEKGFFVHDGFLSAKVGGETDEEDAAFADDLLTEMLSEGSNMLGTDKLERDITRLGDGEYAARIVGGEKYVDCPRITEYVVSLTRHLPPLLNKAIDALSDASMTKLDATASMGTLRWYERKTRIAAQALLAQPEDDDVSIDRPFGVVCGDAEGTDNDLRRLSAMLYLSSKEWDATTCGGGVTMEGGESVGAVRDRILLLRSDTCTHRPEPWKGNENNEEAGVITVHFVKDSL</sequence>
<evidence type="ECO:0000313" key="2">
    <source>
        <dbReference type="EMBL" id="EED92988.1"/>
    </source>
</evidence>
<dbReference type="OMA" id="YANCPRI"/>
<reference evidence="2 3" key="1">
    <citation type="journal article" date="2004" name="Science">
        <title>The genome of the diatom Thalassiosira pseudonana: ecology, evolution, and metabolism.</title>
        <authorList>
            <person name="Armbrust E.V."/>
            <person name="Berges J.A."/>
            <person name="Bowler C."/>
            <person name="Green B.R."/>
            <person name="Martinez D."/>
            <person name="Putnam N.H."/>
            <person name="Zhou S."/>
            <person name="Allen A.E."/>
            <person name="Apt K.E."/>
            <person name="Bechner M."/>
            <person name="Brzezinski M.A."/>
            <person name="Chaal B.K."/>
            <person name="Chiovitti A."/>
            <person name="Davis A.K."/>
            <person name="Demarest M.S."/>
            <person name="Detter J.C."/>
            <person name="Glavina T."/>
            <person name="Goodstein D."/>
            <person name="Hadi M.Z."/>
            <person name="Hellsten U."/>
            <person name="Hildebrand M."/>
            <person name="Jenkins B.D."/>
            <person name="Jurka J."/>
            <person name="Kapitonov V.V."/>
            <person name="Kroger N."/>
            <person name="Lau W.W."/>
            <person name="Lane T.W."/>
            <person name="Larimer F.W."/>
            <person name="Lippmeier J.C."/>
            <person name="Lucas S."/>
            <person name="Medina M."/>
            <person name="Montsant A."/>
            <person name="Obornik M."/>
            <person name="Parker M.S."/>
            <person name="Palenik B."/>
            <person name="Pazour G.J."/>
            <person name="Richardson P.M."/>
            <person name="Rynearson T.A."/>
            <person name="Saito M.A."/>
            <person name="Schwartz D.C."/>
            <person name="Thamatrakoln K."/>
            <person name="Valentin K."/>
            <person name="Vardi A."/>
            <person name="Wilkerson F.P."/>
            <person name="Rokhsar D.S."/>
        </authorList>
    </citation>
    <scope>NUCLEOTIDE SEQUENCE [LARGE SCALE GENOMIC DNA]</scope>
    <source>
        <strain evidence="2 3">CCMP1335</strain>
    </source>
</reference>
<feature type="compositionally biased region" description="Basic residues" evidence="1">
    <location>
        <begin position="1"/>
        <end position="18"/>
    </location>
</feature>
<evidence type="ECO:0000256" key="1">
    <source>
        <dbReference type="SAM" id="MobiDB-lite"/>
    </source>
</evidence>
<name>B8C021_THAPS</name>
<gene>
    <name evidence="2" type="ORF">THAPSDRAFT_22389</name>
</gene>
<dbReference type="AlphaFoldDB" id="B8C021"/>
<protein>
    <submittedName>
        <fullName evidence="2">Uncharacterized protein</fullName>
    </submittedName>
</protein>
<dbReference type="RefSeq" id="XP_002289451.1">
    <property type="nucleotide sequence ID" value="XM_002289415.1"/>
</dbReference>
<reference evidence="2 3" key="2">
    <citation type="journal article" date="2008" name="Nature">
        <title>The Phaeodactylum genome reveals the evolutionary history of diatom genomes.</title>
        <authorList>
            <person name="Bowler C."/>
            <person name="Allen A.E."/>
            <person name="Badger J.H."/>
            <person name="Grimwood J."/>
            <person name="Jabbari K."/>
            <person name="Kuo A."/>
            <person name="Maheswari U."/>
            <person name="Martens C."/>
            <person name="Maumus F."/>
            <person name="Otillar R.P."/>
            <person name="Rayko E."/>
            <person name="Salamov A."/>
            <person name="Vandepoele K."/>
            <person name="Beszteri B."/>
            <person name="Gruber A."/>
            <person name="Heijde M."/>
            <person name="Katinka M."/>
            <person name="Mock T."/>
            <person name="Valentin K."/>
            <person name="Verret F."/>
            <person name="Berges J.A."/>
            <person name="Brownlee C."/>
            <person name="Cadoret J.P."/>
            <person name="Chiovitti A."/>
            <person name="Choi C.J."/>
            <person name="Coesel S."/>
            <person name="De Martino A."/>
            <person name="Detter J.C."/>
            <person name="Durkin C."/>
            <person name="Falciatore A."/>
            <person name="Fournet J."/>
            <person name="Haruta M."/>
            <person name="Huysman M.J."/>
            <person name="Jenkins B.D."/>
            <person name="Jiroutova K."/>
            <person name="Jorgensen R.E."/>
            <person name="Joubert Y."/>
            <person name="Kaplan A."/>
            <person name="Kroger N."/>
            <person name="Kroth P.G."/>
            <person name="La Roche J."/>
            <person name="Lindquist E."/>
            <person name="Lommer M."/>
            <person name="Martin-Jezequel V."/>
            <person name="Lopez P.J."/>
            <person name="Lucas S."/>
            <person name="Mangogna M."/>
            <person name="McGinnis K."/>
            <person name="Medlin L.K."/>
            <person name="Montsant A."/>
            <person name="Oudot-Le Secq M.P."/>
            <person name="Napoli C."/>
            <person name="Obornik M."/>
            <person name="Parker M.S."/>
            <person name="Petit J.L."/>
            <person name="Porcel B.M."/>
            <person name="Poulsen N."/>
            <person name="Robison M."/>
            <person name="Rychlewski L."/>
            <person name="Rynearson T.A."/>
            <person name="Schmutz J."/>
            <person name="Shapiro H."/>
            <person name="Siaut M."/>
            <person name="Stanley M."/>
            <person name="Sussman M.R."/>
            <person name="Taylor A.R."/>
            <person name="Vardi A."/>
            <person name="von Dassow P."/>
            <person name="Vyverman W."/>
            <person name="Willis A."/>
            <person name="Wyrwicz L.S."/>
            <person name="Rokhsar D.S."/>
            <person name="Weissenbach J."/>
            <person name="Armbrust E.V."/>
            <person name="Green B.R."/>
            <person name="Van de Peer Y."/>
            <person name="Grigoriev I.V."/>
        </authorList>
    </citation>
    <scope>NUCLEOTIDE SEQUENCE [LARGE SCALE GENOMIC DNA]</scope>
    <source>
        <strain evidence="2 3">CCMP1335</strain>
    </source>
</reference>
<dbReference type="HOGENOM" id="CLU_820141_0_0_1"/>
<dbReference type="Gene3D" id="2.60.120.620">
    <property type="entry name" value="q2cbj1_9rhob like domain"/>
    <property type="match status" value="1"/>
</dbReference>
<dbReference type="EMBL" id="CM000641">
    <property type="protein sequence ID" value="EED92988.1"/>
    <property type="molecule type" value="Genomic_DNA"/>
</dbReference>
<feature type="compositionally biased region" description="Basic and acidic residues" evidence="1">
    <location>
        <begin position="34"/>
        <end position="43"/>
    </location>
</feature>